<feature type="coiled-coil region" evidence="1">
    <location>
        <begin position="38"/>
        <end position="68"/>
    </location>
</feature>
<keyword evidence="2" id="KW-0378">Hydrolase</keyword>
<keyword evidence="3" id="KW-1185">Reference proteome</keyword>
<organism evidence="2 3">
    <name type="scientific">Neobacillus thermocopriae</name>
    <dbReference type="NCBI Taxonomy" id="1215031"/>
    <lineage>
        <taxon>Bacteria</taxon>
        <taxon>Bacillati</taxon>
        <taxon>Bacillota</taxon>
        <taxon>Bacilli</taxon>
        <taxon>Bacillales</taxon>
        <taxon>Bacillaceae</taxon>
        <taxon>Neobacillus</taxon>
    </lineage>
</organism>
<evidence type="ECO:0000313" key="3">
    <source>
        <dbReference type="Proteomes" id="UP000481621"/>
    </source>
</evidence>
<dbReference type="Gene3D" id="3.90.1720.10">
    <property type="entry name" value="endopeptidase domain like (from Nostoc punctiforme)"/>
    <property type="match status" value="1"/>
</dbReference>
<keyword evidence="1" id="KW-0175">Coiled coil</keyword>
<gene>
    <name evidence="2" type="ORF">G4Z05_00280</name>
</gene>
<dbReference type="RefSeq" id="WP_144242968.1">
    <property type="nucleotide sequence ID" value="NZ_JAAIUV010000001.1"/>
</dbReference>
<name>A0A6B3TM06_9BACI</name>
<reference evidence="2" key="1">
    <citation type="submission" date="2020-02" db="EMBL/GenBank/DDBJ databases">
        <title>Bacillus sedimentmangrovi sp. nov., isolated from sediment of the mangrove ecosystem.</title>
        <authorList>
            <person name="Liu G."/>
        </authorList>
    </citation>
    <scope>NUCLEOTIDE SEQUENCE [LARGE SCALE GENOMIC DNA]</scope>
    <source>
        <strain evidence="2">SgZ-7</strain>
    </source>
</reference>
<dbReference type="SUPFAM" id="SSF54001">
    <property type="entry name" value="Cysteine proteinases"/>
    <property type="match status" value="1"/>
</dbReference>
<comment type="caution">
    <text evidence="2">The sequence shown here is derived from an EMBL/GenBank/DDBJ whole genome shotgun (WGS) entry which is preliminary data.</text>
</comment>
<dbReference type="GO" id="GO:0016787">
    <property type="term" value="F:hydrolase activity"/>
    <property type="evidence" value="ECO:0007669"/>
    <property type="project" value="UniProtKB-KW"/>
</dbReference>
<dbReference type="Proteomes" id="UP000481621">
    <property type="component" value="Unassembled WGS sequence"/>
</dbReference>
<accession>A0A6B3TM06</accession>
<dbReference type="EMBL" id="JAAIUV010000001">
    <property type="protein sequence ID" value="NEX77339.1"/>
    <property type="molecule type" value="Genomic_DNA"/>
</dbReference>
<protein>
    <submittedName>
        <fullName evidence="2">Distant relative of cell wall-associated hydrolase-like protein</fullName>
    </submittedName>
</protein>
<proteinExistence type="predicted"/>
<evidence type="ECO:0000313" key="2">
    <source>
        <dbReference type="EMBL" id="NEX77339.1"/>
    </source>
</evidence>
<dbReference type="InterPro" id="IPR038765">
    <property type="entry name" value="Papain-like_cys_pep_sf"/>
</dbReference>
<dbReference type="AlphaFoldDB" id="A0A6B3TM06"/>
<sequence length="240" mass="27198">MRLKRFLASTSCTLMLLGGVGGVVEASTNGSSEQEEIKIELEQKIPETEALREKTKTEKVNLKKVEKELKWMKKHAPEKYEQVMNSSDTVQGEYSTLSSSNALGTNGDILITYDNKTSGWNHGHAAIVRWDNSYVIEAWPNAGVRYYTNNWKSRFTTWKGLWVSGADGADYDYAEYYARLQHGDPYSVAYGKYQDSYWYCSLLVWKAWYQAGFDLDDDGGVLVTPGDIDQDSQTITFASR</sequence>
<evidence type="ECO:0000256" key="1">
    <source>
        <dbReference type="SAM" id="Coils"/>
    </source>
</evidence>